<sequence length="80" mass="9197">MFWDIANAKIAAGGAALTAASQVDPFEFFERASDINDDAIRRLAEWFQEQYRSLYAEVTAESQEWAEEMKEMEVKTLDSR</sequence>
<dbReference type="EMBL" id="ML994619">
    <property type="protein sequence ID" value="KAF2190146.1"/>
    <property type="molecule type" value="Genomic_DNA"/>
</dbReference>
<dbReference type="AlphaFoldDB" id="A0A6A6EJR1"/>
<reference evidence="1" key="1">
    <citation type="journal article" date="2020" name="Stud. Mycol.">
        <title>101 Dothideomycetes genomes: a test case for predicting lifestyles and emergence of pathogens.</title>
        <authorList>
            <person name="Haridas S."/>
            <person name="Albert R."/>
            <person name="Binder M."/>
            <person name="Bloem J."/>
            <person name="Labutti K."/>
            <person name="Salamov A."/>
            <person name="Andreopoulos B."/>
            <person name="Baker S."/>
            <person name="Barry K."/>
            <person name="Bills G."/>
            <person name="Bluhm B."/>
            <person name="Cannon C."/>
            <person name="Castanera R."/>
            <person name="Culley D."/>
            <person name="Daum C."/>
            <person name="Ezra D."/>
            <person name="Gonzalez J."/>
            <person name="Henrissat B."/>
            <person name="Kuo A."/>
            <person name="Liang C."/>
            <person name="Lipzen A."/>
            <person name="Lutzoni F."/>
            <person name="Magnuson J."/>
            <person name="Mondo S."/>
            <person name="Nolan M."/>
            <person name="Ohm R."/>
            <person name="Pangilinan J."/>
            <person name="Park H.-J."/>
            <person name="Ramirez L."/>
            <person name="Alfaro M."/>
            <person name="Sun H."/>
            <person name="Tritt A."/>
            <person name="Yoshinaga Y."/>
            <person name="Zwiers L.-H."/>
            <person name="Turgeon B."/>
            <person name="Goodwin S."/>
            <person name="Spatafora J."/>
            <person name="Crous P."/>
            <person name="Grigoriev I."/>
        </authorList>
    </citation>
    <scope>NUCLEOTIDE SEQUENCE</scope>
    <source>
        <strain evidence="1">CBS 207.26</strain>
    </source>
</reference>
<gene>
    <name evidence="1" type="ORF">K469DRAFT_699755</name>
</gene>
<evidence type="ECO:0000313" key="2">
    <source>
        <dbReference type="Proteomes" id="UP000800200"/>
    </source>
</evidence>
<dbReference type="Proteomes" id="UP000800200">
    <property type="component" value="Unassembled WGS sequence"/>
</dbReference>
<keyword evidence="2" id="KW-1185">Reference proteome</keyword>
<dbReference type="OrthoDB" id="3799311at2759"/>
<accession>A0A6A6EJR1</accession>
<organism evidence="1 2">
    <name type="scientific">Zopfia rhizophila CBS 207.26</name>
    <dbReference type="NCBI Taxonomy" id="1314779"/>
    <lineage>
        <taxon>Eukaryota</taxon>
        <taxon>Fungi</taxon>
        <taxon>Dikarya</taxon>
        <taxon>Ascomycota</taxon>
        <taxon>Pezizomycotina</taxon>
        <taxon>Dothideomycetes</taxon>
        <taxon>Dothideomycetes incertae sedis</taxon>
        <taxon>Zopfiaceae</taxon>
        <taxon>Zopfia</taxon>
    </lineage>
</organism>
<protein>
    <submittedName>
        <fullName evidence="1">Uncharacterized protein</fullName>
    </submittedName>
</protein>
<evidence type="ECO:0000313" key="1">
    <source>
        <dbReference type="EMBL" id="KAF2190146.1"/>
    </source>
</evidence>
<name>A0A6A6EJR1_9PEZI</name>
<proteinExistence type="predicted"/>